<evidence type="ECO:0000259" key="3">
    <source>
        <dbReference type="Pfam" id="PF13202"/>
    </source>
</evidence>
<comment type="caution">
    <text evidence="4">The sequence shown here is derived from an EMBL/GenBank/DDBJ whole genome shotgun (WGS) entry which is preliminary data.</text>
</comment>
<organism evidence="4 5">
    <name type="scientific">Hyphobacterium lacteum</name>
    <dbReference type="NCBI Taxonomy" id="3116575"/>
    <lineage>
        <taxon>Bacteria</taxon>
        <taxon>Pseudomonadati</taxon>
        <taxon>Pseudomonadota</taxon>
        <taxon>Alphaproteobacteria</taxon>
        <taxon>Maricaulales</taxon>
        <taxon>Maricaulaceae</taxon>
        <taxon>Hyphobacterium</taxon>
    </lineage>
</organism>
<keyword evidence="2" id="KW-0732">Signal</keyword>
<feature type="domain" description="EF-hand" evidence="3">
    <location>
        <begin position="65"/>
        <end position="82"/>
    </location>
</feature>
<dbReference type="Pfam" id="PF13202">
    <property type="entry name" value="EF-hand_5"/>
    <property type="match status" value="2"/>
</dbReference>
<gene>
    <name evidence="4" type="ORF">V0U79_11900</name>
</gene>
<feature type="region of interest" description="Disordered" evidence="1">
    <location>
        <begin position="99"/>
        <end position="135"/>
    </location>
</feature>
<feature type="chain" id="PRO_5045726741" description="EF-hand domain-containing protein" evidence="2">
    <location>
        <begin position="23"/>
        <end position="178"/>
    </location>
</feature>
<dbReference type="Proteomes" id="UP001354971">
    <property type="component" value="Unassembled WGS sequence"/>
</dbReference>
<keyword evidence="5" id="KW-1185">Reference proteome</keyword>
<protein>
    <recommendedName>
        <fullName evidence="3">EF-hand domain-containing protein</fullName>
    </recommendedName>
</protein>
<accession>A0ABU7LT13</accession>
<feature type="compositionally biased region" description="Basic and acidic residues" evidence="1">
    <location>
        <begin position="117"/>
        <end position="134"/>
    </location>
</feature>
<dbReference type="PROSITE" id="PS00018">
    <property type="entry name" value="EF_HAND_1"/>
    <property type="match status" value="2"/>
</dbReference>
<dbReference type="EMBL" id="JAZDRP010000008">
    <property type="protein sequence ID" value="MEE2527073.1"/>
    <property type="molecule type" value="Genomic_DNA"/>
</dbReference>
<dbReference type="SUPFAM" id="SSF47473">
    <property type="entry name" value="EF-hand"/>
    <property type="match status" value="1"/>
</dbReference>
<evidence type="ECO:0000256" key="1">
    <source>
        <dbReference type="SAM" id="MobiDB-lite"/>
    </source>
</evidence>
<dbReference type="InterPro" id="IPR002048">
    <property type="entry name" value="EF_hand_dom"/>
</dbReference>
<dbReference type="InterPro" id="IPR018247">
    <property type="entry name" value="EF_Hand_1_Ca_BS"/>
</dbReference>
<sequence length="178" mass="19442">MKTSLILAGLAGSLVMAAAADAQHRGPGGHGGRHGGAHRAMMMLHAADANGDNNITRAEVESLQAEMFEWMDRNGDGVLSSEDRSPMQQRMAAIHAERMSEGGEGRRGHHGGRGGRRHEARDANGDGQISRDEFMGGENAIFARLDSNEDDVITPDELDAAVENARDRREGRRFWWRD</sequence>
<dbReference type="InterPro" id="IPR011992">
    <property type="entry name" value="EF-hand-dom_pair"/>
</dbReference>
<evidence type="ECO:0000313" key="4">
    <source>
        <dbReference type="EMBL" id="MEE2527073.1"/>
    </source>
</evidence>
<dbReference type="RefSeq" id="WP_330199737.1">
    <property type="nucleotide sequence ID" value="NZ_JAZDRP010000008.1"/>
</dbReference>
<evidence type="ECO:0000256" key="2">
    <source>
        <dbReference type="SAM" id="SignalP"/>
    </source>
</evidence>
<feature type="compositionally biased region" description="Basic residues" evidence="1">
    <location>
        <begin position="107"/>
        <end position="116"/>
    </location>
</feature>
<reference evidence="4 5" key="1">
    <citation type="submission" date="2024-01" db="EMBL/GenBank/DDBJ databases">
        <title>Hyphobacterium bacterium isolated from marine sediment.</title>
        <authorList>
            <person name="Zhao S."/>
        </authorList>
    </citation>
    <scope>NUCLEOTIDE SEQUENCE [LARGE SCALE GENOMIC DNA]</scope>
    <source>
        <strain evidence="5">HN65</strain>
    </source>
</reference>
<name>A0ABU7LT13_9PROT</name>
<evidence type="ECO:0000313" key="5">
    <source>
        <dbReference type="Proteomes" id="UP001354971"/>
    </source>
</evidence>
<feature type="domain" description="EF-hand" evidence="3">
    <location>
        <begin position="122"/>
        <end position="135"/>
    </location>
</feature>
<feature type="signal peptide" evidence="2">
    <location>
        <begin position="1"/>
        <end position="22"/>
    </location>
</feature>
<proteinExistence type="predicted"/>
<dbReference type="Gene3D" id="1.10.238.10">
    <property type="entry name" value="EF-hand"/>
    <property type="match status" value="2"/>
</dbReference>